<evidence type="ECO:0000313" key="2">
    <source>
        <dbReference type="Proteomes" id="UP001597301"/>
    </source>
</evidence>
<protein>
    <submittedName>
        <fullName evidence="1">Uncharacterized protein</fullName>
    </submittedName>
</protein>
<comment type="caution">
    <text evidence="1">The sequence shown here is derived from an EMBL/GenBank/DDBJ whole genome shotgun (WGS) entry which is preliminary data.</text>
</comment>
<evidence type="ECO:0000313" key="1">
    <source>
        <dbReference type="EMBL" id="MFD1708556.1"/>
    </source>
</evidence>
<name>A0ABW4KME0_9BACI</name>
<dbReference type="EMBL" id="JBHUEO010000109">
    <property type="protein sequence ID" value="MFD1708556.1"/>
    <property type="molecule type" value="Genomic_DNA"/>
</dbReference>
<dbReference type="RefSeq" id="WP_380775927.1">
    <property type="nucleotide sequence ID" value="NZ_JBHUEO010000109.1"/>
</dbReference>
<sequence length="69" mass="7970">IPPAGGMSLITKWLTHVIRWLYFMSQVAQKDGKAGSIPWQYSGIRILWWKRAYKSPFSNFLISVEKSTP</sequence>
<gene>
    <name evidence="1" type="ORF">ACFSCZ_17935</name>
</gene>
<accession>A0ABW4KME0</accession>
<keyword evidence="2" id="KW-1185">Reference proteome</keyword>
<organism evidence="1 2">
    <name type="scientific">Siminovitchia sediminis</name>
    <dbReference type="NCBI Taxonomy" id="1274353"/>
    <lineage>
        <taxon>Bacteria</taxon>
        <taxon>Bacillati</taxon>
        <taxon>Bacillota</taxon>
        <taxon>Bacilli</taxon>
        <taxon>Bacillales</taxon>
        <taxon>Bacillaceae</taxon>
        <taxon>Siminovitchia</taxon>
    </lineage>
</organism>
<feature type="non-terminal residue" evidence="1">
    <location>
        <position position="1"/>
    </location>
</feature>
<proteinExistence type="predicted"/>
<dbReference type="Proteomes" id="UP001597301">
    <property type="component" value="Unassembled WGS sequence"/>
</dbReference>
<reference evidence="2" key="1">
    <citation type="journal article" date="2019" name="Int. J. Syst. Evol. Microbiol.">
        <title>The Global Catalogue of Microorganisms (GCM) 10K type strain sequencing project: providing services to taxonomists for standard genome sequencing and annotation.</title>
        <authorList>
            <consortium name="The Broad Institute Genomics Platform"/>
            <consortium name="The Broad Institute Genome Sequencing Center for Infectious Disease"/>
            <person name="Wu L."/>
            <person name="Ma J."/>
        </authorList>
    </citation>
    <scope>NUCLEOTIDE SEQUENCE [LARGE SCALE GENOMIC DNA]</scope>
    <source>
        <strain evidence="2">CGMCC 1.12295</strain>
    </source>
</reference>